<proteinExistence type="inferred from homology"/>
<evidence type="ECO:0000256" key="5">
    <source>
        <dbReference type="ARBA" id="ARBA00023136"/>
    </source>
</evidence>
<dbReference type="GO" id="GO:0012505">
    <property type="term" value="C:endomembrane system"/>
    <property type="evidence" value="ECO:0007669"/>
    <property type="project" value="UniProtKB-SubCell"/>
</dbReference>
<protein>
    <submittedName>
        <fullName evidence="7">Snare-like protein</fullName>
    </submittedName>
</protein>
<evidence type="ECO:0000256" key="1">
    <source>
        <dbReference type="ARBA" id="ARBA00004308"/>
    </source>
</evidence>
<comment type="subcellular location">
    <subcellularLocation>
        <location evidence="1">Endomembrane system</location>
    </subcellularLocation>
</comment>
<keyword evidence="5" id="KW-0472">Membrane</keyword>
<evidence type="ECO:0000256" key="3">
    <source>
        <dbReference type="ARBA" id="ARBA00022448"/>
    </source>
</evidence>
<evidence type="ECO:0000313" key="8">
    <source>
        <dbReference type="Proteomes" id="UP000070544"/>
    </source>
</evidence>
<evidence type="ECO:0000256" key="4">
    <source>
        <dbReference type="ARBA" id="ARBA00022927"/>
    </source>
</evidence>
<reference evidence="7 8" key="1">
    <citation type="journal article" date="2015" name="Genome Biol. Evol.">
        <title>Phylogenomic analyses indicate that early fungi evolved digesting cell walls of algal ancestors of land plants.</title>
        <authorList>
            <person name="Chang Y."/>
            <person name="Wang S."/>
            <person name="Sekimoto S."/>
            <person name="Aerts A.L."/>
            <person name="Choi C."/>
            <person name="Clum A."/>
            <person name="LaButti K.M."/>
            <person name="Lindquist E.A."/>
            <person name="Yee Ngan C."/>
            <person name="Ohm R.A."/>
            <person name="Salamov A.A."/>
            <person name="Grigoriev I.V."/>
            <person name="Spatafora J.W."/>
            <person name="Berbee M.L."/>
        </authorList>
    </citation>
    <scope>NUCLEOTIDE SEQUENCE [LARGE SCALE GENOMIC DNA]</scope>
    <source>
        <strain evidence="7 8">JEL478</strain>
    </source>
</reference>
<dbReference type="Pfam" id="PF01217">
    <property type="entry name" value="Clat_adaptor_s"/>
    <property type="match status" value="1"/>
</dbReference>
<dbReference type="AlphaFoldDB" id="A0A139AEB9"/>
<keyword evidence="4" id="KW-0653">Protein transport</keyword>
<dbReference type="EMBL" id="KQ965764">
    <property type="protein sequence ID" value="KXS15117.1"/>
    <property type="molecule type" value="Genomic_DNA"/>
</dbReference>
<dbReference type="SUPFAM" id="SSF64356">
    <property type="entry name" value="SNARE-like"/>
    <property type="match status" value="1"/>
</dbReference>
<dbReference type="PANTHER" id="PTHR11753">
    <property type="entry name" value="ADAPTOR COMPLEXES SMALL SUBUNIT FAMILY"/>
    <property type="match status" value="1"/>
</dbReference>
<gene>
    <name evidence="7" type="ORF">M427DRAFT_57001</name>
</gene>
<name>A0A139AEB9_GONPJ</name>
<comment type="similarity">
    <text evidence="2">Belongs to the adaptor complexes small subunit family.</text>
</comment>
<dbReference type="Proteomes" id="UP000070544">
    <property type="component" value="Unassembled WGS sequence"/>
</dbReference>
<dbReference type="GO" id="GO:0015031">
    <property type="term" value="P:protein transport"/>
    <property type="evidence" value="ECO:0007669"/>
    <property type="project" value="UniProtKB-KW"/>
</dbReference>
<evidence type="ECO:0000259" key="6">
    <source>
        <dbReference type="Pfam" id="PF01217"/>
    </source>
</evidence>
<feature type="domain" description="AP complex mu/sigma subunit" evidence="6">
    <location>
        <begin position="28"/>
        <end position="109"/>
    </location>
</feature>
<dbReference type="InterPro" id="IPR011012">
    <property type="entry name" value="Longin-like_dom_sf"/>
</dbReference>
<dbReference type="STRING" id="1344416.A0A139AEB9"/>
<keyword evidence="3" id="KW-0813">Transport</keyword>
<evidence type="ECO:0000313" key="7">
    <source>
        <dbReference type="EMBL" id="KXS15117.1"/>
    </source>
</evidence>
<evidence type="ECO:0000256" key="2">
    <source>
        <dbReference type="ARBA" id="ARBA00006972"/>
    </source>
</evidence>
<dbReference type="Gene3D" id="3.30.450.60">
    <property type="match status" value="1"/>
</dbReference>
<keyword evidence="8" id="KW-1185">Reference proteome</keyword>
<accession>A0A139AEB9</accession>
<sequence length="121" mass="13827">MHWCQRTSSRGKVQIFFWSCVDDRSFTQHYATLYFVFLADSSESQLGVLDLIQVLVESLDRVFENVCELDVVFRPDEVRHVLNEVVAGGMVLETNLTEIVGVIKEMNKKAGVVGRSSDVRW</sequence>
<dbReference type="OrthoDB" id="10261046at2759"/>
<dbReference type="InterPro" id="IPR022775">
    <property type="entry name" value="AP_mu_sigma_su"/>
</dbReference>
<organism evidence="7 8">
    <name type="scientific">Gonapodya prolifera (strain JEL478)</name>
    <name type="common">Monoblepharis prolifera</name>
    <dbReference type="NCBI Taxonomy" id="1344416"/>
    <lineage>
        <taxon>Eukaryota</taxon>
        <taxon>Fungi</taxon>
        <taxon>Fungi incertae sedis</taxon>
        <taxon>Chytridiomycota</taxon>
        <taxon>Chytridiomycota incertae sedis</taxon>
        <taxon>Monoblepharidomycetes</taxon>
        <taxon>Monoblepharidales</taxon>
        <taxon>Gonapodyaceae</taxon>
        <taxon>Gonapodya</taxon>
    </lineage>
</organism>
<dbReference type="InterPro" id="IPR016635">
    <property type="entry name" value="AP_complex_ssu"/>
</dbReference>